<evidence type="ECO:0000256" key="4">
    <source>
        <dbReference type="SAM" id="Phobius"/>
    </source>
</evidence>
<dbReference type="EC" id="3.1.3.8" evidence="2"/>
<sequence>MKQAAYAAAFNPRRTSTIRQDEGRDVYHYDAVTSEEDTPGREEIRFSTDLDLDHHVLLAEHLKEFRKNNRNRTWMVIMGAIGVFLFFYLAVADHTIHHNKESCDGLNGFACSPEISHFWGQYSPYFSVPSEIPTEVPYQCQITFAQMLSRHGARDPTAGKSIRYQELVDRIHATATSYSTDFAFIKSYKYTLGADQLTVFGQQELVNSGIKFYDRYKTLGQNITPFIRASGQERVIESAQTWTQGFHNARLLDATSTVNQSLPYDMVIISEEPGQNNTLDHGLCTRFETGPVSEIGSNAQKTWQAVFTPPITSRLTSNLPGTNLTSDDTITLMDLCPFSTIANDLGTLHAFCSLFTTSEWQQYDYFQTLGKYYSYSLGNPLASTQGVGFTNELIARMTSSAVVDHTSTNSTLDTSPTTFPLHVPLYADFSHDNDMMTIFSALGLFNSTPPLLNTTLQNVNETRGFAASWAVPFGARAYFEKMVCVGKPEEMVRVVLNDRVVPLETCGGDGFGRCTLSKFVDSLEFAREGGLWDSCFEGGGNGNGTSGMG</sequence>
<dbReference type="SUPFAM" id="SSF53254">
    <property type="entry name" value="Phosphoglycerate mutase-like"/>
    <property type="match status" value="1"/>
</dbReference>
<dbReference type="InterPro" id="IPR000560">
    <property type="entry name" value="His_Pase_clade-2"/>
</dbReference>
<accession>A0ABR4BW07</accession>
<dbReference type="PANTHER" id="PTHR20963">
    <property type="entry name" value="MULTIPLE INOSITOL POLYPHOSPHATE PHOSPHATASE-RELATED"/>
    <property type="match status" value="1"/>
</dbReference>
<comment type="caution">
    <text evidence="5">The sequence shown here is derived from an EMBL/GenBank/DDBJ whole genome shotgun (WGS) entry which is preliminary data.</text>
</comment>
<dbReference type="InterPro" id="IPR029033">
    <property type="entry name" value="His_PPase_superfam"/>
</dbReference>
<evidence type="ECO:0000313" key="6">
    <source>
        <dbReference type="Proteomes" id="UP001595075"/>
    </source>
</evidence>
<gene>
    <name evidence="5" type="ORF">VTL71DRAFT_7181</name>
</gene>
<dbReference type="EMBL" id="JAZHXI010000018">
    <property type="protein sequence ID" value="KAL2061803.1"/>
    <property type="molecule type" value="Genomic_DNA"/>
</dbReference>
<evidence type="ECO:0000256" key="2">
    <source>
        <dbReference type="ARBA" id="ARBA00012632"/>
    </source>
</evidence>
<keyword evidence="3" id="KW-0378">Hydrolase</keyword>
<keyword evidence="6" id="KW-1185">Reference proteome</keyword>
<keyword evidence="4" id="KW-1133">Transmembrane helix</keyword>
<comment type="similarity">
    <text evidence="1">Belongs to the histidine acid phosphatase family.</text>
</comment>
<reference evidence="5 6" key="1">
    <citation type="journal article" date="2024" name="Commun. Biol.">
        <title>Comparative genomic analysis of thermophilic fungi reveals convergent evolutionary adaptations and gene losses.</title>
        <authorList>
            <person name="Steindorff A.S."/>
            <person name="Aguilar-Pontes M.V."/>
            <person name="Robinson A.J."/>
            <person name="Andreopoulos B."/>
            <person name="LaButti K."/>
            <person name="Kuo A."/>
            <person name="Mondo S."/>
            <person name="Riley R."/>
            <person name="Otillar R."/>
            <person name="Haridas S."/>
            <person name="Lipzen A."/>
            <person name="Grimwood J."/>
            <person name="Schmutz J."/>
            <person name="Clum A."/>
            <person name="Reid I.D."/>
            <person name="Moisan M.C."/>
            <person name="Butler G."/>
            <person name="Nguyen T.T.M."/>
            <person name="Dewar K."/>
            <person name="Conant G."/>
            <person name="Drula E."/>
            <person name="Henrissat B."/>
            <person name="Hansel C."/>
            <person name="Singer S."/>
            <person name="Hutchinson M.I."/>
            <person name="de Vries R.P."/>
            <person name="Natvig D.O."/>
            <person name="Powell A.J."/>
            <person name="Tsang A."/>
            <person name="Grigoriev I.V."/>
        </authorList>
    </citation>
    <scope>NUCLEOTIDE SEQUENCE [LARGE SCALE GENOMIC DNA]</scope>
    <source>
        <strain evidence="5 6">CBS 494.80</strain>
    </source>
</reference>
<dbReference type="Pfam" id="PF00328">
    <property type="entry name" value="His_Phos_2"/>
    <property type="match status" value="1"/>
</dbReference>
<feature type="transmembrane region" description="Helical" evidence="4">
    <location>
        <begin position="73"/>
        <end position="91"/>
    </location>
</feature>
<keyword evidence="4" id="KW-0472">Membrane</keyword>
<keyword evidence="4" id="KW-0812">Transmembrane</keyword>
<dbReference type="Gene3D" id="3.40.50.1240">
    <property type="entry name" value="Phosphoglycerate mutase-like"/>
    <property type="match status" value="1"/>
</dbReference>
<dbReference type="InterPro" id="IPR033379">
    <property type="entry name" value="Acid_Pase_AS"/>
</dbReference>
<evidence type="ECO:0000256" key="3">
    <source>
        <dbReference type="ARBA" id="ARBA00022801"/>
    </source>
</evidence>
<evidence type="ECO:0000256" key="1">
    <source>
        <dbReference type="ARBA" id="ARBA00005375"/>
    </source>
</evidence>
<organism evidence="5 6">
    <name type="scientific">Oculimacula yallundae</name>
    <dbReference type="NCBI Taxonomy" id="86028"/>
    <lineage>
        <taxon>Eukaryota</taxon>
        <taxon>Fungi</taxon>
        <taxon>Dikarya</taxon>
        <taxon>Ascomycota</taxon>
        <taxon>Pezizomycotina</taxon>
        <taxon>Leotiomycetes</taxon>
        <taxon>Helotiales</taxon>
        <taxon>Ploettnerulaceae</taxon>
        <taxon>Oculimacula</taxon>
    </lineage>
</organism>
<evidence type="ECO:0000313" key="5">
    <source>
        <dbReference type="EMBL" id="KAL2061803.1"/>
    </source>
</evidence>
<dbReference type="PROSITE" id="PS00778">
    <property type="entry name" value="HIS_ACID_PHOSPHAT_2"/>
    <property type="match status" value="1"/>
</dbReference>
<dbReference type="PROSITE" id="PS00616">
    <property type="entry name" value="HIS_ACID_PHOSPHAT_1"/>
    <property type="match status" value="1"/>
</dbReference>
<protein>
    <recommendedName>
        <fullName evidence="2">3-phytase</fullName>
        <ecNumber evidence="2">3.1.3.8</ecNumber>
    </recommendedName>
</protein>
<dbReference type="PANTHER" id="PTHR20963:SF24">
    <property type="entry name" value="3-PHYTASE B"/>
    <property type="match status" value="1"/>
</dbReference>
<name>A0ABR4BW07_9HELO</name>
<dbReference type="CDD" id="cd07061">
    <property type="entry name" value="HP_HAP_like"/>
    <property type="match status" value="1"/>
</dbReference>
<proteinExistence type="inferred from homology"/>
<dbReference type="Proteomes" id="UP001595075">
    <property type="component" value="Unassembled WGS sequence"/>
</dbReference>